<evidence type="ECO:0000313" key="5">
    <source>
        <dbReference type="Proteomes" id="UP001056384"/>
    </source>
</evidence>
<evidence type="ECO:0000256" key="1">
    <source>
        <dbReference type="ARBA" id="ARBA00007409"/>
    </source>
</evidence>
<dbReference type="PROSITE" id="PS50404">
    <property type="entry name" value="GST_NTER"/>
    <property type="match status" value="1"/>
</dbReference>
<dbReference type="Pfam" id="PF13417">
    <property type="entry name" value="GST_N_3"/>
    <property type="match status" value="1"/>
</dbReference>
<evidence type="ECO:0000259" key="3">
    <source>
        <dbReference type="PROSITE" id="PS50405"/>
    </source>
</evidence>
<feature type="domain" description="GST N-terminal" evidence="2">
    <location>
        <begin position="2"/>
        <end position="83"/>
    </location>
</feature>
<dbReference type="SUPFAM" id="SSF52833">
    <property type="entry name" value="Thioredoxin-like"/>
    <property type="match status" value="1"/>
</dbReference>
<proteinExistence type="inferred from homology"/>
<organism evidence="4 5">
    <name type="scientific">Septoria linicola</name>
    <dbReference type="NCBI Taxonomy" id="215465"/>
    <lineage>
        <taxon>Eukaryota</taxon>
        <taxon>Fungi</taxon>
        <taxon>Dikarya</taxon>
        <taxon>Ascomycota</taxon>
        <taxon>Pezizomycotina</taxon>
        <taxon>Dothideomycetes</taxon>
        <taxon>Dothideomycetidae</taxon>
        <taxon>Mycosphaerellales</taxon>
        <taxon>Mycosphaerellaceae</taxon>
        <taxon>Septoria</taxon>
    </lineage>
</organism>
<protein>
    <submittedName>
        <fullName evidence="4">Glutathione S-transferase, Thioredoxin-like superfamily, glutathione Transferase family</fullName>
    </submittedName>
</protein>
<dbReference type="Pfam" id="PF00043">
    <property type="entry name" value="GST_C"/>
    <property type="match status" value="1"/>
</dbReference>
<dbReference type="InterPro" id="IPR004045">
    <property type="entry name" value="Glutathione_S-Trfase_N"/>
</dbReference>
<comment type="similarity">
    <text evidence="1">Belongs to the GST superfamily.</text>
</comment>
<accession>A0A9Q9AVV1</accession>
<evidence type="ECO:0000259" key="2">
    <source>
        <dbReference type="PROSITE" id="PS50404"/>
    </source>
</evidence>
<dbReference type="PANTHER" id="PTHR44051:SF2">
    <property type="entry name" value="HYPOTHETICAL GLUTATHIONE S-TRANSFERASE LIKE PROTEIN"/>
    <property type="match status" value="1"/>
</dbReference>
<dbReference type="Gene3D" id="1.20.1050.10">
    <property type="match status" value="1"/>
</dbReference>
<gene>
    <name evidence="4" type="ORF">Slin15195_G094090</name>
</gene>
<dbReference type="SFLD" id="SFLDG00358">
    <property type="entry name" value="Main_(cytGST)"/>
    <property type="match status" value="1"/>
</dbReference>
<dbReference type="InterPro" id="IPR004046">
    <property type="entry name" value="GST_C"/>
</dbReference>
<dbReference type="SFLD" id="SFLDS00019">
    <property type="entry name" value="Glutathione_Transferase_(cytos"/>
    <property type="match status" value="1"/>
</dbReference>
<dbReference type="InterPro" id="IPR036282">
    <property type="entry name" value="Glutathione-S-Trfase_C_sf"/>
</dbReference>
<dbReference type="InterPro" id="IPR040079">
    <property type="entry name" value="Glutathione_S-Trfase"/>
</dbReference>
<dbReference type="InterPro" id="IPR010987">
    <property type="entry name" value="Glutathione-S-Trfase_C-like"/>
</dbReference>
<dbReference type="Proteomes" id="UP001056384">
    <property type="component" value="Chromosome 8"/>
</dbReference>
<dbReference type="PANTHER" id="PTHR44051">
    <property type="entry name" value="GLUTATHIONE S-TRANSFERASE-RELATED"/>
    <property type="match status" value="1"/>
</dbReference>
<dbReference type="EMBL" id="CP099425">
    <property type="protein sequence ID" value="USW56090.1"/>
    <property type="molecule type" value="Genomic_DNA"/>
</dbReference>
<reference evidence="4" key="1">
    <citation type="submission" date="2022-06" db="EMBL/GenBank/DDBJ databases">
        <title>Complete genome sequences of two strains of the flax pathogen Septoria linicola.</title>
        <authorList>
            <person name="Lapalu N."/>
            <person name="Simon A."/>
            <person name="Demenou B."/>
            <person name="Paumier D."/>
            <person name="Guillot M.-P."/>
            <person name="Gout L."/>
            <person name="Valade R."/>
        </authorList>
    </citation>
    <scope>NUCLEOTIDE SEQUENCE</scope>
    <source>
        <strain evidence="4">SE15195</strain>
    </source>
</reference>
<feature type="domain" description="GST C-terminal" evidence="3">
    <location>
        <begin position="95"/>
        <end position="228"/>
    </location>
</feature>
<sequence>MSAGTLYTFNGSGNSYKVRLLEALLGIELKHEELDFLADQQHSPEYLKINPRGEVPCLVDGDKTFNDSSSILTWLAGKWRDGGKAQGPSSYWSNDLYEQAQIISWLSFANSWVQYGVFVNRAILSYNGPYNGLGNNQKWTQDKLDVFLEEGAIRGNYSLKVLDKQLEQNDWLVLGRPTIADISVFVYISLAEMGDISLKPYGNVRAWIERIKRLPGFFPIEGLDDPLLHLERWKSAGRSEPENVGK</sequence>
<dbReference type="Gene3D" id="3.40.30.10">
    <property type="entry name" value="Glutaredoxin"/>
    <property type="match status" value="1"/>
</dbReference>
<dbReference type="InterPro" id="IPR036249">
    <property type="entry name" value="Thioredoxin-like_sf"/>
</dbReference>
<dbReference type="SUPFAM" id="SSF47616">
    <property type="entry name" value="GST C-terminal domain-like"/>
    <property type="match status" value="1"/>
</dbReference>
<name>A0A9Q9AVV1_9PEZI</name>
<dbReference type="PROSITE" id="PS50405">
    <property type="entry name" value="GST_CTER"/>
    <property type="match status" value="1"/>
</dbReference>
<evidence type="ECO:0000313" key="4">
    <source>
        <dbReference type="EMBL" id="USW56090.1"/>
    </source>
</evidence>
<dbReference type="AlphaFoldDB" id="A0A9Q9AVV1"/>
<keyword evidence="5" id="KW-1185">Reference proteome</keyword>